<reference evidence="4" key="1">
    <citation type="journal article" date="2014" name="Int. J. Syst. Evol. Microbiol.">
        <title>Complete genome sequence of Corynebacterium casei LMG S-19264T (=DSM 44701T), isolated from a smear-ripened cheese.</title>
        <authorList>
            <consortium name="US DOE Joint Genome Institute (JGI-PGF)"/>
            <person name="Walter F."/>
            <person name="Albersmeier A."/>
            <person name="Kalinowski J."/>
            <person name="Ruckert C."/>
        </authorList>
    </citation>
    <scope>NUCLEOTIDE SEQUENCE</scope>
    <source>
        <strain evidence="4">CGMCC 1.16548</strain>
    </source>
</reference>
<evidence type="ECO:0000313" key="5">
    <source>
        <dbReference type="Proteomes" id="UP000617531"/>
    </source>
</evidence>
<dbReference type="Proteomes" id="UP000617531">
    <property type="component" value="Unassembled WGS sequence"/>
</dbReference>
<keyword evidence="1" id="KW-1133">Transmembrane helix</keyword>
<gene>
    <name evidence="4" type="ORF">GCM10011600_17150</name>
</gene>
<feature type="chain" id="PRO_5038941692" description="YncI copper-binding domain-containing protein" evidence="2">
    <location>
        <begin position="22"/>
        <end position="220"/>
    </location>
</feature>
<proteinExistence type="predicted"/>
<accession>A0A8J3GQR0</accession>
<dbReference type="Pfam" id="PF07987">
    <property type="entry name" value="DUF1775"/>
    <property type="match status" value="1"/>
</dbReference>
<dbReference type="AlphaFoldDB" id="A0A8J3GQR0"/>
<feature type="domain" description="YncI copper-binding" evidence="3">
    <location>
        <begin position="31"/>
        <end position="184"/>
    </location>
</feature>
<sequence length="220" mass="21994">MRSTKSFGAVALALGAGTLLALAPAAAASAHVSASASSTAAGSSSVVTFSVPHGCDGSPTTVVTIEIPESVPAVTPTVNPNWTVEKVIEQLDEPLTDAHGNEITERVTAVAYTTIGAGLADGYRDTFDLSLRLPEGEVGDVVEFPVVQTCAVGTAEWVGEEAPSVTLTAAIEDDGHDAEAPATVATAGGDVLARAFGIGGLVVGTVAVVIAVLSRRSAKA</sequence>
<evidence type="ECO:0000313" key="4">
    <source>
        <dbReference type="EMBL" id="GHF16971.1"/>
    </source>
</evidence>
<protein>
    <recommendedName>
        <fullName evidence="3">YncI copper-binding domain-containing protein</fullName>
    </recommendedName>
</protein>
<dbReference type="EMBL" id="BNAI01000003">
    <property type="protein sequence ID" value="GHF16971.1"/>
    <property type="molecule type" value="Genomic_DNA"/>
</dbReference>
<keyword evidence="1" id="KW-0812">Transmembrane</keyword>
<keyword evidence="2" id="KW-0732">Signal</keyword>
<keyword evidence="5" id="KW-1185">Reference proteome</keyword>
<keyword evidence="1" id="KW-0472">Membrane</keyword>
<dbReference type="RefSeq" id="WP_191283083.1">
    <property type="nucleotide sequence ID" value="NZ_BNAI01000003.1"/>
</dbReference>
<evidence type="ECO:0000256" key="1">
    <source>
        <dbReference type="SAM" id="Phobius"/>
    </source>
</evidence>
<dbReference type="CDD" id="cd08545">
    <property type="entry name" value="YcnI_like"/>
    <property type="match status" value="1"/>
</dbReference>
<reference evidence="4" key="2">
    <citation type="submission" date="2020-09" db="EMBL/GenBank/DDBJ databases">
        <authorList>
            <person name="Sun Q."/>
            <person name="Zhou Y."/>
        </authorList>
    </citation>
    <scope>NUCLEOTIDE SEQUENCE</scope>
    <source>
        <strain evidence="4">CGMCC 1.16548</strain>
    </source>
</reference>
<organism evidence="4 5">
    <name type="scientific">Pseudolysinimonas yzui</name>
    <dbReference type="NCBI Taxonomy" id="2708254"/>
    <lineage>
        <taxon>Bacteria</taxon>
        <taxon>Bacillati</taxon>
        <taxon>Actinomycetota</taxon>
        <taxon>Actinomycetes</taxon>
        <taxon>Micrococcales</taxon>
        <taxon>Microbacteriaceae</taxon>
        <taxon>Pseudolysinimonas</taxon>
    </lineage>
</organism>
<dbReference type="Gene3D" id="2.60.40.2230">
    <property type="entry name" value="Uncharacterised protein YcnI-like PF07987, DUF1775"/>
    <property type="match status" value="1"/>
</dbReference>
<dbReference type="InterPro" id="IPR012533">
    <property type="entry name" value="YcnI-copper_dom"/>
</dbReference>
<evidence type="ECO:0000259" key="3">
    <source>
        <dbReference type="Pfam" id="PF07987"/>
    </source>
</evidence>
<dbReference type="InterPro" id="IPR038507">
    <property type="entry name" value="YcnI-like_sf"/>
</dbReference>
<feature type="transmembrane region" description="Helical" evidence="1">
    <location>
        <begin position="191"/>
        <end position="213"/>
    </location>
</feature>
<evidence type="ECO:0000256" key="2">
    <source>
        <dbReference type="SAM" id="SignalP"/>
    </source>
</evidence>
<comment type="caution">
    <text evidence="4">The sequence shown here is derived from an EMBL/GenBank/DDBJ whole genome shotgun (WGS) entry which is preliminary data.</text>
</comment>
<feature type="signal peptide" evidence="2">
    <location>
        <begin position="1"/>
        <end position="21"/>
    </location>
</feature>
<name>A0A8J3GQR0_9MICO</name>